<protein>
    <recommendedName>
        <fullName evidence="3">D-aminoacyl-tRNA deacylase</fullName>
        <ecNumber evidence="2">3.1.1.96</ecNumber>
    </recommendedName>
    <alternativeName>
        <fullName evidence="4">Gly-tRNA(Ala) deacylase</fullName>
    </alternativeName>
</protein>
<dbReference type="PANTHER" id="PTHR10472:SF5">
    <property type="entry name" value="D-AMINOACYL-TRNA DEACYLASE 1"/>
    <property type="match status" value="1"/>
</dbReference>
<sequence length="161" mass="17911">MRIVVQKVKQASVTVDSQIVSSIQRGLLILVGISTADTEAEVEKLSSKLLKLRIFEDETVSQFTLLAKTKKGTKPDLHLAAKGKYIQDICIIFLLKKYQKEILTKDYLFKGPQAKPLYDSFLNKLRLGLGDEHVKDGVFGAMMDVALINDGPITITLDSDE</sequence>
<comment type="catalytic activity">
    <reaction evidence="5">
        <text>glycyl-tRNA(Ala) + H2O = tRNA(Ala) + glycine + H(+)</text>
        <dbReference type="Rhea" id="RHEA:53744"/>
        <dbReference type="Rhea" id="RHEA-COMP:9657"/>
        <dbReference type="Rhea" id="RHEA-COMP:13640"/>
        <dbReference type="ChEBI" id="CHEBI:15377"/>
        <dbReference type="ChEBI" id="CHEBI:15378"/>
        <dbReference type="ChEBI" id="CHEBI:57305"/>
        <dbReference type="ChEBI" id="CHEBI:78442"/>
        <dbReference type="ChEBI" id="CHEBI:78522"/>
        <dbReference type="EC" id="3.1.1.96"/>
    </reaction>
</comment>
<dbReference type="AlphaFoldDB" id="A0A9P8TJ95"/>
<evidence type="ECO:0000256" key="2">
    <source>
        <dbReference type="ARBA" id="ARBA00013056"/>
    </source>
</evidence>
<dbReference type="GO" id="GO:0051500">
    <property type="term" value="F:D-tyrosyl-tRNA(Tyr) deacylase activity"/>
    <property type="evidence" value="ECO:0007669"/>
    <property type="project" value="TreeGrafter"/>
</dbReference>
<dbReference type="InterPro" id="IPR023509">
    <property type="entry name" value="DTD-like_sf"/>
</dbReference>
<evidence type="ECO:0000256" key="6">
    <source>
        <dbReference type="ARBA" id="ARBA00048018"/>
    </source>
</evidence>
<gene>
    <name evidence="7" type="ORF">WICMUC_000322</name>
</gene>
<comment type="similarity">
    <text evidence="1">Belongs to the DTD family.</text>
</comment>
<evidence type="ECO:0000256" key="4">
    <source>
        <dbReference type="ARBA" id="ARBA00032747"/>
    </source>
</evidence>
<reference evidence="7" key="2">
    <citation type="submission" date="2021-01" db="EMBL/GenBank/DDBJ databases">
        <authorList>
            <person name="Schikora-Tamarit M.A."/>
        </authorList>
    </citation>
    <scope>NUCLEOTIDE SEQUENCE</scope>
    <source>
        <strain evidence="7">CBS6341</strain>
    </source>
</reference>
<dbReference type="Pfam" id="PF02580">
    <property type="entry name" value="Tyr_Deacylase"/>
    <property type="match status" value="2"/>
</dbReference>
<dbReference type="GO" id="GO:0005737">
    <property type="term" value="C:cytoplasm"/>
    <property type="evidence" value="ECO:0007669"/>
    <property type="project" value="InterPro"/>
</dbReference>
<dbReference type="EMBL" id="JAEUBF010000117">
    <property type="protein sequence ID" value="KAH3680391.1"/>
    <property type="molecule type" value="Genomic_DNA"/>
</dbReference>
<evidence type="ECO:0000313" key="8">
    <source>
        <dbReference type="Proteomes" id="UP000769528"/>
    </source>
</evidence>
<evidence type="ECO:0000256" key="3">
    <source>
        <dbReference type="ARBA" id="ARBA00020007"/>
    </source>
</evidence>
<dbReference type="PANTHER" id="PTHR10472">
    <property type="entry name" value="D-TYROSYL-TRNA TYR DEACYLASE"/>
    <property type="match status" value="1"/>
</dbReference>
<reference evidence="7" key="1">
    <citation type="journal article" date="2021" name="Open Biol.">
        <title>Shared evolutionary footprints suggest mitochondrial oxidative damage underlies multiple complex I losses in fungi.</title>
        <authorList>
            <person name="Schikora-Tamarit M.A."/>
            <person name="Marcet-Houben M."/>
            <person name="Nosek J."/>
            <person name="Gabaldon T."/>
        </authorList>
    </citation>
    <scope>NUCLEOTIDE SEQUENCE</scope>
    <source>
        <strain evidence="7">CBS6341</strain>
    </source>
</reference>
<organism evidence="7 8">
    <name type="scientific">Wickerhamomyces mucosus</name>
    <dbReference type="NCBI Taxonomy" id="1378264"/>
    <lineage>
        <taxon>Eukaryota</taxon>
        <taxon>Fungi</taxon>
        <taxon>Dikarya</taxon>
        <taxon>Ascomycota</taxon>
        <taxon>Saccharomycotina</taxon>
        <taxon>Saccharomycetes</taxon>
        <taxon>Phaffomycetales</taxon>
        <taxon>Wickerhamomycetaceae</taxon>
        <taxon>Wickerhamomyces</taxon>
    </lineage>
</organism>
<name>A0A9P8TJ95_9ASCO</name>
<proteinExistence type="inferred from homology"/>
<dbReference type="OrthoDB" id="275783at2759"/>
<accession>A0A9P8TJ95</accession>
<keyword evidence="8" id="KW-1185">Reference proteome</keyword>
<evidence type="ECO:0000256" key="5">
    <source>
        <dbReference type="ARBA" id="ARBA00047676"/>
    </source>
</evidence>
<dbReference type="Proteomes" id="UP000769528">
    <property type="component" value="Unassembled WGS sequence"/>
</dbReference>
<comment type="catalytic activity">
    <reaction evidence="6">
        <text>a D-aminoacyl-tRNA + H2O = a tRNA + a D-alpha-amino acid + H(+)</text>
        <dbReference type="Rhea" id="RHEA:13953"/>
        <dbReference type="Rhea" id="RHEA-COMP:10123"/>
        <dbReference type="Rhea" id="RHEA-COMP:10124"/>
        <dbReference type="ChEBI" id="CHEBI:15377"/>
        <dbReference type="ChEBI" id="CHEBI:15378"/>
        <dbReference type="ChEBI" id="CHEBI:59871"/>
        <dbReference type="ChEBI" id="CHEBI:78442"/>
        <dbReference type="ChEBI" id="CHEBI:79333"/>
        <dbReference type="EC" id="3.1.1.96"/>
    </reaction>
</comment>
<dbReference type="EC" id="3.1.1.96" evidence="2"/>
<evidence type="ECO:0000256" key="1">
    <source>
        <dbReference type="ARBA" id="ARBA00009673"/>
    </source>
</evidence>
<dbReference type="InterPro" id="IPR003732">
    <property type="entry name" value="Daa-tRNA_deacyls_DTD"/>
</dbReference>
<dbReference type="Gene3D" id="3.50.80.10">
    <property type="entry name" value="D-tyrosyl-tRNA(Tyr) deacylase"/>
    <property type="match status" value="1"/>
</dbReference>
<dbReference type="SUPFAM" id="SSF69500">
    <property type="entry name" value="DTD-like"/>
    <property type="match status" value="2"/>
</dbReference>
<evidence type="ECO:0000313" key="7">
    <source>
        <dbReference type="EMBL" id="KAH3680391.1"/>
    </source>
</evidence>
<comment type="caution">
    <text evidence="7">The sequence shown here is derived from an EMBL/GenBank/DDBJ whole genome shotgun (WGS) entry which is preliminary data.</text>
</comment>